<evidence type="ECO:0000313" key="2">
    <source>
        <dbReference type="Proteomes" id="UP000015441"/>
    </source>
</evidence>
<accession>N1JGG6</accession>
<name>N1JGG6_BLUG1</name>
<gene>
    <name evidence="1" type="ORF">BGHDH14_bghG005613000001001</name>
</gene>
<dbReference type="AlphaFoldDB" id="N1JGG6"/>
<protein>
    <submittedName>
        <fullName evidence="1">Uncharacterized protein</fullName>
    </submittedName>
</protein>
<proteinExistence type="predicted"/>
<dbReference type="Proteomes" id="UP000015441">
    <property type="component" value="Unassembled WGS sequence"/>
</dbReference>
<dbReference type="EMBL" id="CAUH01005613">
    <property type="protein sequence ID" value="CCU81949.1"/>
    <property type="molecule type" value="Genomic_DNA"/>
</dbReference>
<reference evidence="1 2" key="1">
    <citation type="journal article" date="2010" name="Science">
        <title>Genome expansion and gene loss in powdery mildew fungi reveal tradeoffs in extreme parasitism.</title>
        <authorList>
            <person name="Spanu P.D."/>
            <person name="Abbott J.C."/>
            <person name="Amselem J."/>
            <person name="Burgis T.A."/>
            <person name="Soanes D.M."/>
            <person name="Stueber K."/>
            <person name="Ver Loren van Themaat E."/>
            <person name="Brown J.K.M."/>
            <person name="Butcher S.A."/>
            <person name="Gurr S.J."/>
            <person name="Lebrun M.-H."/>
            <person name="Ridout C.J."/>
            <person name="Schulze-Lefert P."/>
            <person name="Talbot N.J."/>
            <person name="Ahmadinejad N."/>
            <person name="Ametz C."/>
            <person name="Barton G.R."/>
            <person name="Benjdia M."/>
            <person name="Bidzinski P."/>
            <person name="Bindschedler L.V."/>
            <person name="Both M."/>
            <person name="Brewer M.T."/>
            <person name="Cadle-Davidson L."/>
            <person name="Cadle-Davidson M.M."/>
            <person name="Collemare J."/>
            <person name="Cramer R."/>
            <person name="Frenkel O."/>
            <person name="Godfrey D."/>
            <person name="Harriman J."/>
            <person name="Hoede C."/>
            <person name="King B.C."/>
            <person name="Klages S."/>
            <person name="Kleemann J."/>
            <person name="Knoll D."/>
            <person name="Koti P.S."/>
            <person name="Kreplak J."/>
            <person name="Lopez-Ruiz F.J."/>
            <person name="Lu X."/>
            <person name="Maekawa T."/>
            <person name="Mahanil S."/>
            <person name="Micali C."/>
            <person name="Milgroom M.G."/>
            <person name="Montana G."/>
            <person name="Noir S."/>
            <person name="O'Connell R.J."/>
            <person name="Oberhaensli S."/>
            <person name="Parlange F."/>
            <person name="Pedersen C."/>
            <person name="Quesneville H."/>
            <person name="Reinhardt R."/>
            <person name="Rott M."/>
            <person name="Sacristan S."/>
            <person name="Schmidt S.M."/>
            <person name="Schoen M."/>
            <person name="Skamnioti P."/>
            <person name="Sommer H."/>
            <person name="Stephens A."/>
            <person name="Takahara H."/>
            <person name="Thordal-Christensen H."/>
            <person name="Vigouroux M."/>
            <person name="Wessling R."/>
            <person name="Wicker T."/>
            <person name="Panstruga R."/>
        </authorList>
    </citation>
    <scope>NUCLEOTIDE SEQUENCE [LARGE SCALE GENOMIC DNA]</scope>
    <source>
        <strain evidence="1">DH14</strain>
    </source>
</reference>
<keyword evidence="2" id="KW-1185">Reference proteome</keyword>
<dbReference type="HOGENOM" id="CLU_078025_0_0_1"/>
<dbReference type="OrthoDB" id="3511743at2759"/>
<organism evidence="1 2">
    <name type="scientific">Blumeria graminis f. sp. hordei (strain DH14)</name>
    <name type="common">Barley powdery mildew</name>
    <name type="synonym">Oidium monilioides f. sp. hordei</name>
    <dbReference type="NCBI Taxonomy" id="546991"/>
    <lineage>
        <taxon>Eukaryota</taxon>
        <taxon>Fungi</taxon>
        <taxon>Dikarya</taxon>
        <taxon>Ascomycota</taxon>
        <taxon>Pezizomycotina</taxon>
        <taxon>Leotiomycetes</taxon>
        <taxon>Erysiphales</taxon>
        <taxon>Erysiphaceae</taxon>
        <taxon>Blumeria</taxon>
        <taxon>Blumeria hordei</taxon>
    </lineage>
</organism>
<dbReference type="STRING" id="546991.N1JGG6"/>
<evidence type="ECO:0000313" key="1">
    <source>
        <dbReference type="EMBL" id="CCU81949.1"/>
    </source>
</evidence>
<comment type="caution">
    <text evidence="1">The sequence shown here is derived from an EMBL/GenBank/DDBJ whole genome shotgun (WGS) entry which is preliminary data.</text>
</comment>
<dbReference type="InParanoid" id="N1JGG6"/>
<sequence>MARSNMLCSNGGIELVPEICLRVLEFVIYMDPRDIKCLLCISKSLTSLLKSHEKSITKRLTRGCGLLLFVNGENEIIRSSSRINAGNVGLVKYTYPWFWEIRYRKLTLFFLVDHEITCMKGELEAQPGWPTLNVSKLELGLRLRGFRYNAICLLFRLSDCTAGLNSTLEIRATQDKFLRGLCVEELATLGVMVEVMGHNFFVMMKRLVAESGLIRNSQSADIAQSASGYELSPRAPTLDLRDDIWIRETMCVFEDLVQRYGPTFARAYLENSRGKSLRSDVWARKKILEGLDNMNAFELGYTMSFASLQSVVWRIFRKKEGCTDRDSWTVAKEIVVSEMLSYRLKGDLPSCFQASYPDSSEDNNSSDN</sequence>